<protein>
    <submittedName>
        <fullName evidence="1">Uncharacterized protein</fullName>
    </submittedName>
</protein>
<dbReference type="EMBL" id="CP146203">
    <property type="protein sequence ID" value="XBH22929.1"/>
    <property type="molecule type" value="Genomic_DNA"/>
</dbReference>
<accession>A0AAU7DZW8</accession>
<gene>
    <name evidence="1" type="ORF">V5R04_06870</name>
</gene>
<evidence type="ECO:0000313" key="1">
    <source>
        <dbReference type="EMBL" id="XBH22929.1"/>
    </source>
</evidence>
<organism evidence="1">
    <name type="scientific">Jonesiaceae bacterium BS-20</name>
    <dbReference type="NCBI Taxonomy" id="3120821"/>
    <lineage>
        <taxon>Bacteria</taxon>
        <taxon>Bacillati</taxon>
        <taxon>Actinomycetota</taxon>
        <taxon>Actinomycetes</taxon>
        <taxon>Micrococcales</taxon>
        <taxon>Jonesiaceae</taxon>
    </lineage>
</organism>
<proteinExistence type="predicted"/>
<sequence length="127" mass="13451">MTAADNIRLFETTTVENPTSSDIEITGIELKDSKNLRLKSFEIVLLTAESTGSGYSPEDRPILSSDTATLAPGQFASIVAQIEVVTPGNEGASSGLSIRHRALTDSGHHVMDAPVSLKMVPYGTTCT</sequence>
<reference evidence="1" key="1">
    <citation type="submission" date="2024-02" db="EMBL/GenBank/DDBJ databases">
        <title>Tomenella chthoni gen. nov. sp. nov., a member of the family Jonesiaceae isolated from bat guano.</title>
        <authorList>
            <person name="Miller S.L."/>
            <person name="King J."/>
            <person name="Sankaranarayanan K."/>
            <person name="Lawson P.A."/>
        </authorList>
    </citation>
    <scope>NUCLEOTIDE SEQUENCE</scope>
    <source>
        <strain evidence="1">BS-20</strain>
    </source>
</reference>
<dbReference type="AlphaFoldDB" id="A0AAU7DZW8"/>
<name>A0AAU7DZW8_9MICO</name>